<proteinExistence type="predicted"/>
<protein>
    <submittedName>
        <fullName evidence="2">Uncharacterized protein</fullName>
    </submittedName>
</protein>
<organism evidence="2 3">
    <name type="scientific">Mycena chlorophos</name>
    <name type="common">Agaric fungus</name>
    <name type="synonym">Agaricus chlorophos</name>
    <dbReference type="NCBI Taxonomy" id="658473"/>
    <lineage>
        <taxon>Eukaryota</taxon>
        <taxon>Fungi</taxon>
        <taxon>Dikarya</taxon>
        <taxon>Basidiomycota</taxon>
        <taxon>Agaricomycotina</taxon>
        <taxon>Agaricomycetes</taxon>
        <taxon>Agaricomycetidae</taxon>
        <taxon>Agaricales</taxon>
        <taxon>Marasmiineae</taxon>
        <taxon>Mycenaceae</taxon>
        <taxon>Mycena</taxon>
    </lineage>
</organism>
<name>A0A8H6VSH2_MYCCL</name>
<feature type="region of interest" description="Disordered" evidence="1">
    <location>
        <begin position="21"/>
        <end position="44"/>
    </location>
</feature>
<dbReference type="AlphaFoldDB" id="A0A8H6VSH2"/>
<accession>A0A8H6VSH2</accession>
<reference evidence="2" key="1">
    <citation type="submission" date="2020-05" db="EMBL/GenBank/DDBJ databases">
        <title>Mycena genomes resolve the evolution of fungal bioluminescence.</title>
        <authorList>
            <person name="Tsai I.J."/>
        </authorList>
    </citation>
    <scope>NUCLEOTIDE SEQUENCE</scope>
    <source>
        <strain evidence="2">110903Hualien_Pintung</strain>
    </source>
</reference>
<evidence type="ECO:0000256" key="1">
    <source>
        <dbReference type="SAM" id="MobiDB-lite"/>
    </source>
</evidence>
<feature type="compositionally biased region" description="Polar residues" evidence="1">
    <location>
        <begin position="21"/>
        <end position="36"/>
    </location>
</feature>
<dbReference type="EMBL" id="JACAZE010000035">
    <property type="protein sequence ID" value="KAF7288393.1"/>
    <property type="molecule type" value="Genomic_DNA"/>
</dbReference>
<comment type="caution">
    <text evidence="2">The sequence shown here is derived from an EMBL/GenBank/DDBJ whole genome shotgun (WGS) entry which is preliminary data.</text>
</comment>
<evidence type="ECO:0000313" key="2">
    <source>
        <dbReference type="EMBL" id="KAF7288393.1"/>
    </source>
</evidence>
<gene>
    <name evidence="2" type="ORF">HMN09_01391700</name>
</gene>
<evidence type="ECO:0000313" key="3">
    <source>
        <dbReference type="Proteomes" id="UP000613580"/>
    </source>
</evidence>
<dbReference type="Proteomes" id="UP000613580">
    <property type="component" value="Unassembled WGS sequence"/>
</dbReference>
<keyword evidence="3" id="KW-1185">Reference proteome</keyword>
<sequence>MSLSAPRTVFVLGREAASTPLRRSNCSESSPSQMLSASAARESNPKRVVAASIRLSTYLSSSPWPVRYLALDSAVSSYETPNSLTLKMHHFSGKLAAPLVLLAWDVSLDSRLK</sequence>